<dbReference type="Pfam" id="PF01494">
    <property type="entry name" value="FAD_binding_3"/>
    <property type="match status" value="1"/>
</dbReference>
<dbReference type="PANTHER" id="PTHR46972">
    <property type="entry name" value="MONOOXYGENASE ASQM-RELATED"/>
    <property type="match status" value="1"/>
</dbReference>
<dbReference type="SUPFAM" id="SSF51905">
    <property type="entry name" value="FAD/NAD(P)-binding domain"/>
    <property type="match status" value="1"/>
</dbReference>
<evidence type="ECO:0000259" key="5">
    <source>
        <dbReference type="Pfam" id="PF01494"/>
    </source>
</evidence>
<name>A0A9P4I3L9_9PEZI</name>
<keyword evidence="4" id="KW-0503">Monooxygenase</keyword>
<dbReference type="Gene3D" id="3.50.50.60">
    <property type="entry name" value="FAD/NAD(P)-binding domain"/>
    <property type="match status" value="1"/>
</dbReference>
<keyword evidence="7" id="KW-1185">Reference proteome</keyword>
<evidence type="ECO:0000256" key="2">
    <source>
        <dbReference type="ARBA" id="ARBA00022827"/>
    </source>
</evidence>
<dbReference type="AlphaFoldDB" id="A0A9P4I3L9"/>
<protein>
    <submittedName>
        <fullName evidence="6">Zeaxanthin epoxidase</fullName>
    </submittedName>
</protein>
<proteinExistence type="predicted"/>
<dbReference type="GO" id="GO:0004497">
    <property type="term" value="F:monooxygenase activity"/>
    <property type="evidence" value="ECO:0007669"/>
    <property type="project" value="UniProtKB-KW"/>
</dbReference>
<keyword evidence="2" id="KW-0274">FAD</keyword>
<dbReference type="InterPro" id="IPR036188">
    <property type="entry name" value="FAD/NAD-bd_sf"/>
</dbReference>
<dbReference type="GO" id="GO:0071949">
    <property type="term" value="F:FAD binding"/>
    <property type="evidence" value="ECO:0007669"/>
    <property type="project" value="InterPro"/>
</dbReference>
<evidence type="ECO:0000256" key="3">
    <source>
        <dbReference type="ARBA" id="ARBA00023002"/>
    </source>
</evidence>
<dbReference type="InterPro" id="IPR002938">
    <property type="entry name" value="FAD-bd"/>
</dbReference>
<reference evidence="6" key="1">
    <citation type="journal article" date="2020" name="Stud. Mycol.">
        <title>101 Dothideomycetes genomes: a test case for predicting lifestyles and emergence of pathogens.</title>
        <authorList>
            <person name="Haridas S."/>
            <person name="Albert R."/>
            <person name="Binder M."/>
            <person name="Bloem J."/>
            <person name="Labutti K."/>
            <person name="Salamov A."/>
            <person name="Andreopoulos B."/>
            <person name="Baker S."/>
            <person name="Barry K."/>
            <person name="Bills G."/>
            <person name="Bluhm B."/>
            <person name="Cannon C."/>
            <person name="Castanera R."/>
            <person name="Culley D."/>
            <person name="Daum C."/>
            <person name="Ezra D."/>
            <person name="Gonzalez J."/>
            <person name="Henrissat B."/>
            <person name="Kuo A."/>
            <person name="Liang C."/>
            <person name="Lipzen A."/>
            <person name="Lutzoni F."/>
            <person name="Magnuson J."/>
            <person name="Mondo S."/>
            <person name="Nolan M."/>
            <person name="Ohm R."/>
            <person name="Pangilinan J."/>
            <person name="Park H.-J."/>
            <person name="Ramirez L."/>
            <person name="Alfaro M."/>
            <person name="Sun H."/>
            <person name="Tritt A."/>
            <person name="Yoshinaga Y."/>
            <person name="Zwiers L.-H."/>
            <person name="Turgeon B."/>
            <person name="Goodwin S."/>
            <person name="Spatafora J."/>
            <person name="Crous P."/>
            <person name="Grigoriev I."/>
        </authorList>
    </citation>
    <scope>NUCLEOTIDE SEQUENCE</scope>
    <source>
        <strain evidence="6">CBS 133067</strain>
    </source>
</reference>
<dbReference type="OrthoDB" id="655030at2759"/>
<dbReference type="EMBL" id="ML978144">
    <property type="protein sequence ID" value="KAF2092572.1"/>
    <property type="molecule type" value="Genomic_DNA"/>
</dbReference>
<organism evidence="6 7">
    <name type="scientific">Rhizodiscina lignyota</name>
    <dbReference type="NCBI Taxonomy" id="1504668"/>
    <lineage>
        <taxon>Eukaryota</taxon>
        <taxon>Fungi</taxon>
        <taxon>Dikarya</taxon>
        <taxon>Ascomycota</taxon>
        <taxon>Pezizomycotina</taxon>
        <taxon>Dothideomycetes</taxon>
        <taxon>Pleosporomycetidae</taxon>
        <taxon>Aulographales</taxon>
        <taxon>Rhizodiscinaceae</taxon>
        <taxon>Rhizodiscina</taxon>
    </lineage>
</organism>
<dbReference type="PANTHER" id="PTHR46972:SF1">
    <property type="entry name" value="FAD DEPENDENT OXIDOREDUCTASE DOMAIN-CONTAINING PROTEIN"/>
    <property type="match status" value="1"/>
</dbReference>
<evidence type="ECO:0000256" key="1">
    <source>
        <dbReference type="ARBA" id="ARBA00022630"/>
    </source>
</evidence>
<evidence type="ECO:0000313" key="7">
    <source>
        <dbReference type="Proteomes" id="UP000799772"/>
    </source>
</evidence>
<dbReference type="PRINTS" id="PR00420">
    <property type="entry name" value="RNGMNOXGNASE"/>
</dbReference>
<comment type="caution">
    <text evidence="6">The sequence shown here is derived from an EMBL/GenBank/DDBJ whole genome shotgun (WGS) entry which is preliminary data.</text>
</comment>
<gene>
    <name evidence="6" type="ORF">NA57DRAFT_62285</name>
</gene>
<dbReference type="Proteomes" id="UP000799772">
    <property type="component" value="Unassembled WGS sequence"/>
</dbReference>
<keyword evidence="1" id="KW-0285">Flavoprotein</keyword>
<evidence type="ECO:0000256" key="4">
    <source>
        <dbReference type="ARBA" id="ARBA00023033"/>
    </source>
</evidence>
<sequence>MSSRVAIIGGGPAGLTLARILQQNSSIEVTVFEKDESCHARGQGGSLDLQPGSGQAALHAANLYDEFMKHTTLGGEDFRLVDRHFNIYQDIRDTETGKPEIDRGKLRQILLDSLEKGTVRWGANVIKVEQGKVILDSGEEGGFDLIVGADGAWSKVRPMVTDSKPFYSGITGIEFVLRNAKINHPQSSEVVGNGSIAAFGETDPNGIACHRLSNGDITVYAICKRPENWIRDELDTSSPHGTWQHVLKAYTDFDPRLQQLFKDADVSEDTVLPRQLWMLPPGARWETKPGFTLIGDAAHLMTPFAGQGVNIAMQDSLNLAKEILAFRDDLTKAISNYEQSMFVYAEEATTLTAMNLQDCFLPGGVGKMSAQIDKRMAAMLAKEMATS</sequence>
<feature type="domain" description="FAD-binding" evidence="5">
    <location>
        <begin position="4"/>
        <end position="325"/>
    </location>
</feature>
<keyword evidence="3" id="KW-0560">Oxidoreductase</keyword>
<evidence type="ECO:0000313" key="6">
    <source>
        <dbReference type="EMBL" id="KAF2092572.1"/>
    </source>
</evidence>
<accession>A0A9P4I3L9</accession>